<organism evidence="1 2">
    <name type="scientific">Carpediemonas membranifera</name>
    <dbReference type="NCBI Taxonomy" id="201153"/>
    <lineage>
        <taxon>Eukaryota</taxon>
        <taxon>Metamonada</taxon>
        <taxon>Carpediemonas-like organisms</taxon>
        <taxon>Carpediemonas</taxon>
    </lineage>
</organism>
<reference evidence="1" key="1">
    <citation type="submission" date="2021-05" db="EMBL/GenBank/DDBJ databases">
        <title>A free-living protist that lacks canonical eukaryotic 1 DNA replication and segregation systems.</title>
        <authorList>
            <person name="Salas-Leiva D.E."/>
            <person name="Tromer E.C."/>
            <person name="Curtis B.A."/>
            <person name="Jerlstrom-Hultqvist J."/>
            <person name="Kolisko M."/>
            <person name="Yi Z."/>
            <person name="Salas-Leiva J.S."/>
            <person name="Gallot-Lavallee L."/>
            <person name="Kops G.J.P.L."/>
            <person name="Archibald J.M."/>
            <person name="Simpson A.G.B."/>
            <person name="Roger A.J."/>
        </authorList>
    </citation>
    <scope>NUCLEOTIDE SEQUENCE</scope>
    <source>
        <strain evidence="1">BICM</strain>
    </source>
</reference>
<dbReference type="Proteomes" id="UP000717585">
    <property type="component" value="Unassembled WGS sequence"/>
</dbReference>
<accession>A0A8J6B161</accession>
<evidence type="ECO:0000313" key="1">
    <source>
        <dbReference type="EMBL" id="KAG9390812.1"/>
    </source>
</evidence>
<sequence length="345" mass="39140">MENQSECYYHRMYMGRLFMLDIIDYAGHGPEIITGNIFISDDESESIFAFTRARIPRALELGFGSSSSLFEFLDPTRLTFPACLVAELETSLPPWEKHRMATDVSLEHRRAFILTPDGTVMAGWNATWYVGPVEIDDYRFHPVAVPAGFVPDHIMHTDNDTVILTMGDRRMIGGNNAHGELGLGHKNRMTGFVDLPFRVDRIMAPYRDCNLFLSGRQLLFAGRVRIDFAKGLLPRNHEGDEILTPTPLRFPERVKGFFASDVEADTLELIWVTEGRSHLFKVRNEPIIIPFEATAVSGNSIRDPSGQWFWVWHQSGGVAVMKECDDCSDVQEIALIDVDPWTRML</sequence>
<comment type="caution">
    <text evidence="1">The sequence shown here is derived from an EMBL/GenBank/DDBJ whole genome shotgun (WGS) entry which is preliminary data.</text>
</comment>
<dbReference type="SUPFAM" id="SSF50985">
    <property type="entry name" value="RCC1/BLIP-II"/>
    <property type="match status" value="1"/>
</dbReference>
<keyword evidence="2" id="KW-1185">Reference proteome</keyword>
<protein>
    <submittedName>
        <fullName evidence="1">Uncharacterized protein</fullName>
    </submittedName>
</protein>
<dbReference type="AlphaFoldDB" id="A0A8J6B161"/>
<gene>
    <name evidence="1" type="ORF">J8273_7071</name>
</gene>
<name>A0A8J6B161_9EUKA</name>
<dbReference type="EMBL" id="JAHDYR010000062">
    <property type="protein sequence ID" value="KAG9390812.1"/>
    <property type="molecule type" value="Genomic_DNA"/>
</dbReference>
<dbReference type="InterPro" id="IPR009091">
    <property type="entry name" value="RCC1/BLIP-II"/>
</dbReference>
<evidence type="ECO:0000313" key="2">
    <source>
        <dbReference type="Proteomes" id="UP000717585"/>
    </source>
</evidence>
<proteinExistence type="predicted"/>